<feature type="compositionally biased region" description="Basic and acidic residues" evidence="1">
    <location>
        <begin position="38"/>
        <end position="47"/>
    </location>
</feature>
<sequence>MGLLRIMLPPKLQLLAVLTFGVVVLFLENQIQKLEESRGKLDTRNSLDTRNANVRSTLGVGENEKEEERRECLKGREEKKRSDKMRGKVEKRGLNLAQDSSDLKLLLSDYLVTYVK</sequence>
<name>A0A4D9E7E3_9SAUR</name>
<accession>A0A4D9E7E3</accession>
<comment type="caution">
    <text evidence="2">The sequence shown here is derived from an EMBL/GenBank/DDBJ whole genome shotgun (WGS) entry which is preliminary data.</text>
</comment>
<reference evidence="2 3" key="2">
    <citation type="submission" date="2019-04" db="EMBL/GenBank/DDBJ databases">
        <title>The genome sequence of big-headed turtle.</title>
        <authorList>
            <person name="Gong S."/>
        </authorList>
    </citation>
    <scope>NUCLEOTIDE SEQUENCE [LARGE SCALE GENOMIC DNA]</scope>
    <source>
        <strain evidence="2">DO16091913</strain>
        <tissue evidence="2">Muscle</tissue>
    </source>
</reference>
<evidence type="ECO:0000256" key="1">
    <source>
        <dbReference type="SAM" id="MobiDB-lite"/>
    </source>
</evidence>
<dbReference type="OrthoDB" id="9949327at2759"/>
<evidence type="ECO:0000313" key="2">
    <source>
        <dbReference type="EMBL" id="TFK05657.1"/>
    </source>
</evidence>
<dbReference type="EMBL" id="QXTE01000110">
    <property type="protein sequence ID" value="TFK05657.1"/>
    <property type="molecule type" value="Genomic_DNA"/>
</dbReference>
<dbReference type="Proteomes" id="UP000297703">
    <property type="component" value="Unassembled WGS sequence"/>
</dbReference>
<feature type="region of interest" description="Disordered" evidence="1">
    <location>
        <begin position="38"/>
        <end position="88"/>
    </location>
</feature>
<protein>
    <submittedName>
        <fullName evidence="2">Acyl-CoA synthetase family member 2, mitochondrial</fullName>
    </submittedName>
</protein>
<organism evidence="2 3">
    <name type="scientific">Platysternon megacephalum</name>
    <name type="common">big-headed turtle</name>
    <dbReference type="NCBI Taxonomy" id="55544"/>
    <lineage>
        <taxon>Eukaryota</taxon>
        <taxon>Metazoa</taxon>
        <taxon>Chordata</taxon>
        <taxon>Craniata</taxon>
        <taxon>Vertebrata</taxon>
        <taxon>Euteleostomi</taxon>
        <taxon>Archelosauria</taxon>
        <taxon>Testudinata</taxon>
        <taxon>Testudines</taxon>
        <taxon>Cryptodira</taxon>
        <taxon>Durocryptodira</taxon>
        <taxon>Testudinoidea</taxon>
        <taxon>Platysternidae</taxon>
        <taxon>Platysternon</taxon>
    </lineage>
</organism>
<keyword evidence="3" id="KW-1185">Reference proteome</keyword>
<proteinExistence type="predicted"/>
<dbReference type="AlphaFoldDB" id="A0A4D9E7E3"/>
<gene>
    <name evidence="2" type="ORF">DR999_PMT11708</name>
</gene>
<evidence type="ECO:0000313" key="3">
    <source>
        <dbReference type="Proteomes" id="UP000297703"/>
    </source>
</evidence>
<reference evidence="2 3" key="1">
    <citation type="submission" date="2019-04" db="EMBL/GenBank/DDBJ databases">
        <title>Draft genome of the big-headed turtle Platysternon megacephalum.</title>
        <authorList>
            <person name="Gong S."/>
        </authorList>
    </citation>
    <scope>NUCLEOTIDE SEQUENCE [LARGE SCALE GENOMIC DNA]</scope>
    <source>
        <strain evidence="2">DO16091913</strain>
        <tissue evidence="2">Muscle</tissue>
    </source>
</reference>
<dbReference type="STRING" id="55544.A0A4D9E7E3"/>
<feature type="compositionally biased region" description="Basic and acidic residues" evidence="1">
    <location>
        <begin position="62"/>
        <end position="88"/>
    </location>
</feature>